<evidence type="ECO:0000256" key="1">
    <source>
        <dbReference type="SAM" id="MobiDB-lite"/>
    </source>
</evidence>
<dbReference type="InterPro" id="IPR029063">
    <property type="entry name" value="SAM-dependent_MTases_sf"/>
</dbReference>
<feature type="compositionally biased region" description="Low complexity" evidence="1">
    <location>
        <begin position="120"/>
        <end position="132"/>
    </location>
</feature>
<reference evidence="2" key="1">
    <citation type="submission" date="2018-05" db="EMBL/GenBank/DDBJ databases">
        <authorList>
            <person name="Lanie J.A."/>
            <person name="Ng W.-L."/>
            <person name="Kazmierczak K.M."/>
            <person name="Andrzejewski T.M."/>
            <person name="Davidsen T.M."/>
            <person name="Wayne K.J."/>
            <person name="Tettelin H."/>
            <person name="Glass J.I."/>
            <person name="Rusch D."/>
            <person name="Podicherti R."/>
            <person name="Tsui H.-C.T."/>
            <person name="Winkler M.E."/>
        </authorList>
    </citation>
    <scope>NUCLEOTIDE SEQUENCE</scope>
</reference>
<feature type="non-terminal residue" evidence="2">
    <location>
        <position position="1"/>
    </location>
</feature>
<dbReference type="EMBL" id="UINC01181940">
    <property type="protein sequence ID" value="SVD91891.1"/>
    <property type="molecule type" value="Genomic_DNA"/>
</dbReference>
<feature type="region of interest" description="Disordered" evidence="1">
    <location>
        <begin position="115"/>
        <end position="134"/>
    </location>
</feature>
<sequence>INKGVKIYSELIFTQILGLYEHALINRIRDNFKHVDSCLVLGMHNGYTAIELSKIYPDAKVIGVEANPNLCADVEKTLDVLRNPNIFLVQKRIDYGASKFRIDDDGQGMVAKVGVESGDTDNQSSSDNSINDPLNPPVKFSELLKECEPLLASKKLLLMDIEGFEEDIFDNEQPEIFTLFDGICIEYHSVEIKDKYVMLFEETLGNSFKLVFCSDGSLPSRREGNGHIIASKLG</sequence>
<protein>
    <recommendedName>
        <fullName evidence="3">Methyltransferase FkbM domain-containing protein</fullName>
    </recommendedName>
</protein>
<organism evidence="2">
    <name type="scientific">marine metagenome</name>
    <dbReference type="NCBI Taxonomy" id="408172"/>
    <lineage>
        <taxon>unclassified sequences</taxon>
        <taxon>metagenomes</taxon>
        <taxon>ecological metagenomes</taxon>
    </lineage>
</organism>
<accession>A0A382Z8S5</accession>
<evidence type="ECO:0000313" key="2">
    <source>
        <dbReference type="EMBL" id="SVD91891.1"/>
    </source>
</evidence>
<dbReference type="AlphaFoldDB" id="A0A382Z8S5"/>
<proteinExistence type="predicted"/>
<gene>
    <name evidence="2" type="ORF">METZ01_LOCUS444745</name>
</gene>
<evidence type="ECO:0008006" key="3">
    <source>
        <dbReference type="Google" id="ProtNLM"/>
    </source>
</evidence>
<dbReference type="Gene3D" id="3.40.50.150">
    <property type="entry name" value="Vaccinia Virus protein VP39"/>
    <property type="match status" value="1"/>
</dbReference>
<dbReference type="SUPFAM" id="SSF53335">
    <property type="entry name" value="S-adenosyl-L-methionine-dependent methyltransferases"/>
    <property type="match status" value="1"/>
</dbReference>
<name>A0A382Z8S5_9ZZZZ</name>